<dbReference type="Gene3D" id="2.130.10.10">
    <property type="entry name" value="YVTN repeat-like/Quinoprotein amine dehydrogenase"/>
    <property type="match status" value="2"/>
</dbReference>
<feature type="coiled-coil region" evidence="1">
    <location>
        <begin position="625"/>
        <end position="657"/>
    </location>
</feature>
<gene>
    <name evidence="3" type="ORF">M408DRAFT_25646</name>
</gene>
<dbReference type="InterPro" id="IPR015943">
    <property type="entry name" value="WD40/YVTN_repeat-like_dom_sf"/>
</dbReference>
<dbReference type="HOGENOM" id="CLU_020126_0_0_1"/>
<organism evidence="3 4">
    <name type="scientific">Serendipita vermifera MAFF 305830</name>
    <dbReference type="NCBI Taxonomy" id="933852"/>
    <lineage>
        <taxon>Eukaryota</taxon>
        <taxon>Fungi</taxon>
        <taxon>Dikarya</taxon>
        <taxon>Basidiomycota</taxon>
        <taxon>Agaricomycotina</taxon>
        <taxon>Agaricomycetes</taxon>
        <taxon>Sebacinales</taxon>
        <taxon>Serendipitaceae</taxon>
        <taxon>Serendipita</taxon>
    </lineage>
</organism>
<dbReference type="STRING" id="933852.A0A0C2X9S4"/>
<sequence>MSGIVFAASSASASLVDVGSLKSDVPARVTSLNRPGTTCATWSTEGDVFIGNSDGSVHRLDGKGALLGTVFTGSEPVVTLTMKDSRFLVVALSQSVHVVDTANTDIKETYSIVTVSSVLVQPPRLITIYPKTSTPIKSTSLSHDKELLCIITEGGILIHNLLTNSSVPLNRRGLPSALSNALFHPTRRSTLVICCGAQLVTFDVMKPSTPLKTIALGSPVVDATFLPSGRNLLAAVLQNGDVCIIDMDKDKSITKKLELKQSLTTISVSADNTLLLIGTSDGHILVHDARSVEKALGRIPVGNGEPVMSLVSQKKSTAVRSTKALTSATLVTRAQPLGDNNVQRTLASARTTRKASVEVALGSKESTAKAKALRTTSVVTPVKPRKPPSRAESTRSDAESVATTPVKDLSDRQSKRGSPITTKYVTTRQVPRRVMSTSSVAQVSAGNSPVTSPGSSRRSVIRPRKSEEPPALAGKKNERRISPAISRVTTERTLTPDLPGMSEVSMAYQGYSTKMVPSVDSVEDTDVTVGIAPSIAVDLSTPPKQPRVRDYAEPKNITSDRRFGTPVNSNAAYDSPGFLTPDGYHGTSTPPRRINHPAENPGAMQISPMRSPAPRLSAPTSTEAQEFLRNVVREAMLEREEEQREELRALHVDMVKMGRAWKNELRTLMQEYVGDFNAIRLDNERLRAENERLRRGY</sequence>
<keyword evidence="1" id="KW-0175">Coiled coil</keyword>
<evidence type="ECO:0000256" key="2">
    <source>
        <dbReference type="SAM" id="MobiDB-lite"/>
    </source>
</evidence>
<keyword evidence="4" id="KW-1185">Reference proteome</keyword>
<dbReference type="OrthoDB" id="1602884at2759"/>
<dbReference type="SUPFAM" id="SSF50978">
    <property type="entry name" value="WD40 repeat-like"/>
    <property type="match status" value="1"/>
</dbReference>
<evidence type="ECO:0000313" key="4">
    <source>
        <dbReference type="Proteomes" id="UP000054097"/>
    </source>
</evidence>
<dbReference type="EMBL" id="KN824309">
    <property type="protein sequence ID" value="KIM25982.1"/>
    <property type="molecule type" value="Genomic_DNA"/>
</dbReference>
<dbReference type="GO" id="GO:0000922">
    <property type="term" value="C:spindle pole"/>
    <property type="evidence" value="ECO:0007669"/>
    <property type="project" value="TreeGrafter"/>
</dbReference>
<dbReference type="AlphaFoldDB" id="A0A0C2X9S4"/>
<dbReference type="PANTHER" id="PTHR44414:SF1">
    <property type="entry name" value="PROTEIN NEDD1"/>
    <property type="match status" value="1"/>
</dbReference>
<dbReference type="Proteomes" id="UP000054097">
    <property type="component" value="Unassembled WGS sequence"/>
</dbReference>
<dbReference type="PANTHER" id="PTHR44414">
    <property type="entry name" value="PROTEIN NEDD1"/>
    <property type="match status" value="1"/>
</dbReference>
<dbReference type="GO" id="GO:0007020">
    <property type="term" value="P:microtubule nucleation"/>
    <property type="evidence" value="ECO:0007669"/>
    <property type="project" value="TreeGrafter"/>
</dbReference>
<evidence type="ECO:0000313" key="3">
    <source>
        <dbReference type="EMBL" id="KIM25982.1"/>
    </source>
</evidence>
<feature type="region of interest" description="Disordered" evidence="2">
    <location>
        <begin position="364"/>
        <end position="479"/>
    </location>
</feature>
<dbReference type="GO" id="GO:0005814">
    <property type="term" value="C:centriole"/>
    <property type="evidence" value="ECO:0007669"/>
    <property type="project" value="TreeGrafter"/>
</dbReference>
<dbReference type="SMART" id="SM00320">
    <property type="entry name" value="WD40"/>
    <property type="match status" value="3"/>
</dbReference>
<dbReference type="GO" id="GO:0005737">
    <property type="term" value="C:cytoplasm"/>
    <property type="evidence" value="ECO:0007669"/>
    <property type="project" value="TreeGrafter"/>
</dbReference>
<reference evidence="3 4" key="1">
    <citation type="submission" date="2014-04" db="EMBL/GenBank/DDBJ databases">
        <authorList>
            <consortium name="DOE Joint Genome Institute"/>
            <person name="Kuo A."/>
            <person name="Zuccaro A."/>
            <person name="Kohler A."/>
            <person name="Nagy L.G."/>
            <person name="Floudas D."/>
            <person name="Copeland A."/>
            <person name="Barry K.W."/>
            <person name="Cichocki N."/>
            <person name="Veneault-Fourrey C."/>
            <person name="LaButti K."/>
            <person name="Lindquist E.A."/>
            <person name="Lipzen A."/>
            <person name="Lundell T."/>
            <person name="Morin E."/>
            <person name="Murat C."/>
            <person name="Sun H."/>
            <person name="Tunlid A."/>
            <person name="Henrissat B."/>
            <person name="Grigoriev I.V."/>
            <person name="Hibbett D.S."/>
            <person name="Martin F."/>
            <person name="Nordberg H.P."/>
            <person name="Cantor M.N."/>
            <person name="Hua S.X."/>
        </authorList>
    </citation>
    <scope>NUCLEOTIDE SEQUENCE [LARGE SCALE GENOMIC DNA]</scope>
    <source>
        <strain evidence="3 4">MAFF 305830</strain>
    </source>
</reference>
<evidence type="ECO:0000256" key="1">
    <source>
        <dbReference type="SAM" id="Coils"/>
    </source>
</evidence>
<dbReference type="InterPro" id="IPR036322">
    <property type="entry name" value="WD40_repeat_dom_sf"/>
</dbReference>
<dbReference type="GO" id="GO:0043015">
    <property type="term" value="F:gamma-tubulin binding"/>
    <property type="evidence" value="ECO:0007669"/>
    <property type="project" value="TreeGrafter"/>
</dbReference>
<dbReference type="GO" id="GO:0036064">
    <property type="term" value="C:ciliary basal body"/>
    <property type="evidence" value="ECO:0007669"/>
    <property type="project" value="TreeGrafter"/>
</dbReference>
<name>A0A0C2X9S4_SERVB</name>
<dbReference type="InterPro" id="IPR001680">
    <property type="entry name" value="WD40_rpt"/>
</dbReference>
<dbReference type="GO" id="GO:0000278">
    <property type="term" value="P:mitotic cell cycle"/>
    <property type="evidence" value="ECO:0007669"/>
    <property type="project" value="TreeGrafter"/>
</dbReference>
<feature type="region of interest" description="Disordered" evidence="2">
    <location>
        <begin position="603"/>
        <end position="622"/>
    </location>
</feature>
<protein>
    <submittedName>
        <fullName evidence="3">Uncharacterized protein</fullName>
    </submittedName>
</protein>
<reference evidence="4" key="2">
    <citation type="submission" date="2015-01" db="EMBL/GenBank/DDBJ databases">
        <title>Evolutionary Origins and Diversification of the Mycorrhizal Mutualists.</title>
        <authorList>
            <consortium name="DOE Joint Genome Institute"/>
            <consortium name="Mycorrhizal Genomics Consortium"/>
            <person name="Kohler A."/>
            <person name="Kuo A."/>
            <person name="Nagy L.G."/>
            <person name="Floudas D."/>
            <person name="Copeland A."/>
            <person name="Barry K.W."/>
            <person name="Cichocki N."/>
            <person name="Veneault-Fourrey C."/>
            <person name="LaButti K."/>
            <person name="Lindquist E.A."/>
            <person name="Lipzen A."/>
            <person name="Lundell T."/>
            <person name="Morin E."/>
            <person name="Murat C."/>
            <person name="Riley R."/>
            <person name="Ohm R."/>
            <person name="Sun H."/>
            <person name="Tunlid A."/>
            <person name="Henrissat B."/>
            <person name="Grigoriev I.V."/>
            <person name="Hibbett D.S."/>
            <person name="Martin F."/>
        </authorList>
    </citation>
    <scope>NUCLEOTIDE SEQUENCE [LARGE SCALE GENOMIC DNA]</scope>
    <source>
        <strain evidence="4">MAFF 305830</strain>
    </source>
</reference>
<dbReference type="InterPro" id="IPR052818">
    <property type="entry name" value="NEDD1_Spindle_Assembly"/>
</dbReference>
<feature type="compositionally biased region" description="Polar residues" evidence="2">
    <location>
        <begin position="419"/>
        <end position="458"/>
    </location>
</feature>
<proteinExistence type="predicted"/>
<accession>A0A0C2X9S4</accession>